<dbReference type="GO" id="GO:0042597">
    <property type="term" value="C:periplasmic space"/>
    <property type="evidence" value="ECO:0007669"/>
    <property type="project" value="UniProtKB-SubCell"/>
</dbReference>
<keyword evidence="3" id="KW-0574">Periplasm</keyword>
<keyword evidence="2 5" id="KW-0732">Signal</keyword>
<dbReference type="SUPFAM" id="SSF48230">
    <property type="entry name" value="Chondroitin AC/alginate lyase"/>
    <property type="match status" value="1"/>
</dbReference>
<dbReference type="Proteomes" id="UP000268007">
    <property type="component" value="Unassembled WGS sequence"/>
</dbReference>
<feature type="signal peptide" evidence="5">
    <location>
        <begin position="1"/>
        <end position="21"/>
    </location>
</feature>
<evidence type="ECO:0000313" key="8">
    <source>
        <dbReference type="EMBL" id="RKR80764.1"/>
    </source>
</evidence>
<evidence type="ECO:0000256" key="5">
    <source>
        <dbReference type="SAM" id="SignalP"/>
    </source>
</evidence>
<dbReference type="PANTHER" id="PTHR39210">
    <property type="entry name" value="HEPARIN-SULFATE LYASE"/>
    <property type="match status" value="1"/>
</dbReference>
<feature type="domain" description="Heparinase II/III-like C-terminal" evidence="7">
    <location>
        <begin position="378"/>
        <end position="587"/>
    </location>
</feature>
<dbReference type="EMBL" id="RBKU01000001">
    <property type="protein sequence ID" value="RKR80764.1"/>
    <property type="molecule type" value="Genomic_DNA"/>
</dbReference>
<dbReference type="RefSeq" id="WP_121196602.1">
    <property type="nucleotide sequence ID" value="NZ_RBKU01000001.1"/>
</dbReference>
<evidence type="ECO:0000256" key="4">
    <source>
        <dbReference type="ARBA" id="ARBA00023239"/>
    </source>
</evidence>
<evidence type="ECO:0000256" key="3">
    <source>
        <dbReference type="ARBA" id="ARBA00022764"/>
    </source>
</evidence>
<dbReference type="PANTHER" id="PTHR39210:SF1">
    <property type="entry name" value="HEPARIN-SULFATE LYASE"/>
    <property type="match status" value="1"/>
</dbReference>
<keyword evidence="4 8" id="KW-0456">Lyase</keyword>
<proteinExistence type="predicted"/>
<feature type="chain" id="PRO_5019824426" evidence="5">
    <location>
        <begin position="22"/>
        <end position="714"/>
    </location>
</feature>
<evidence type="ECO:0000259" key="7">
    <source>
        <dbReference type="Pfam" id="PF07940"/>
    </source>
</evidence>
<dbReference type="Gene3D" id="1.50.10.100">
    <property type="entry name" value="Chondroitin AC/alginate lyase"/>
    <property type="match status" value="1"/>
</dbReference>
<dbReference type="AlphaFoldDB" id="A0A495IXI4"/>
<accession>A0A495IXI4</accession>
<evidence type="ECO:0000259" key="6">
    <source>
        <dbReference type="Pfam" id="PF05426"/>
    </source>
</evidence>
<dbReference type="Pfam" id="PF07940">
    <property type="entry name" value="Hepar_II_III_C"/>
    <property type="match status" value="1"/>
</dbReference>
<sequence length="714" mass="79452">MKLLRYLPIALACCFPAILRAQVQVHPNLMLTEAGIPAVKKGIAEYPLLKKSFADIKAKADKALAEKMDVPTPRDGAGGYTHEQHKNNAANILSCGIAFQMTGDVKYSTYIKDILLLYAAQYEQWPKHPKQKSNQIPGKLFWQCLNDFVWQVTVIQGYDMAYNSIAVKDRATIEEHLFVPILKYFTEDCKETFNLIHNHGTWCLAAVGITAYVIHKPEYVEMALKGSNRDGKTGFLKQLEELFSPDGYYTEGPYYQRYAIMPFVILAKAIQQNQPERQIFKYRDNILAKAIHAGLQCTYTTNYFFPINDAMKDKDFVSDEMVYGVDIAYADIQPEADLLDIAKKQNKVVISDAGLTVAKALADGKAQPFGYKSQWMSDGPKGDEGGLGILRYGTNASQQCLLLKAAGQGMGHGHFDRLEILYYDNGSEIFSDYGSARFVNIESKFGGDYLPENKTWAKQTIAHNTVTVDRQSQFGAVLNKAQPTHASLLHFEAKGDIQITSARENQAYPGVGLLRSSILFKPDGATKALMIDVFQVNAAAEHQYSLPFWYQGVITDASFKFSAVTNDLKALGSDNGFQHIWFNSDNDVANQSSYITMLNAEHFYTTHFVGTSPMKVKLVTVGAGDPNMNLRNERGFILEQKQAGCQAFISITETHGRTDATAETTTGAKSNISNLKVIGNEAAETTFSFAVKGKTYTCKLNYSSKDKFIQISKN</sequence>
<dbReference type="InterPro" id="IPR008397">
    <property type="entry name" value="Alginate_lyase_dom"/>
</dbReference>
<reference evidence="8 9" key="1">
    <citation type="submission" date="2018-10" db="EMBL/GenBank/DDBJ databases">
        <title>Genomic Encyclopedia of Archaeal and Bacterial Type Strains, Phase II (KMG-II): from individual species to whole genera.</title>
        <authorList>
            <person name="Goeker M."/>
        </authorList>
    </citation>
    <scope>NUCLEOTIDE SEQUENCE [LARGE SCALE GENOMIC DNA]</scope>
    <source>
        <strain evidence="8 9">DSM 18602</strain>
    </source>
</reference>
<dbReference type="InterPro" id="IPR008929">
    <property type="entry name" value="Chondroitin_lyas"/>
</dbReference>
<evidence type="ECO:0000313" key="9">
    <source>
        <dbReference type="Proteomes" id="UP000268007"/>
    </source>
</evidence>
<organism evidence="8 9">
    <name type="scientific">Mucilaginibacter gracilis</name>
    <dbReference type="NCBI Taxonomy" id="423350"/>
    <lineage>
        <taxon>Bacteria</taxon>
        <taxon>Pseudomonadati</taxon>
        <taxon>Bacteroidota</taxon>
        <taxon>Sphingobacteriia</taxon>
        <taxon>Sphingobacteriales</taxon>
        <taxon>Sphingobacteriaceae</taxon>
        <taxon>Mucilaginibacter</taxon>
    </lineage>
</organism>
<comment type="caution">
    <text evidence="8">The sequence shown here is derived from an EMBL/GenBank/DDBJ whole genome shotgun (WGS) entry which is preliminary data.</text>
</comment>
<dbReference type="Gene3D" id="2.70.98.70">
    <property type="match status" value="1"/>
</dbReference>
<evidence type="ECO:0000256" key="2">
    <source>
        <dbReference type="ARBA" id="ARBA00022729"/>
    </source>
</evidence>
<protein>
    <submittedName>
        <fullName evidence="8">Alginate lyase</fullName>
    </submittedName>
</protein>
<dbReference type="GO" id="GO:0016829">
    <property type="term" value="F:lyase activity"/>
    <property type="evidence" value="ECO:0007669"/>
    <property type="project" value="UniProtKB-KW"/>
</dbReference>
<comment type="subcellular location">
    <subcellularLocation>
        <location evidence="1">Periplasm</location>
    </subcellularLocation>
</comment>
<evidence type="ECO:0000256" key="1">
    <source>
        <dbReference type="ARBA" id="ARBA00004418"/>
    </source>
</evidence>
<keyword evidence="9" id="KW-1185">Reference proteome</keyword>
<gene>
    <name evidence="8" type="ORF">BDD43_0898</name>
</gene>
<name>A0A495IXI4_9SPHI</name>
<dbReference type="InterPro" id="IPR012480">
    <property type="entry name" value="Hepar_II_III_C"/>
</dbReference>
<feature type="domain" description="Alginate lyase" evidence="6">
    <location>
        <begin position="89"/>
        <end position="285"/>
    </location>
</feature>
<dbReference type="Pfam" id="PF05426">
    <property type="entry name" value="Alginate_lyase"/>
    <property type="match status" value="1"/>
</dbReference>
<dbReference type="OrthoDB" id="9772435at2"/>